<organism evidence="5 6">
    <name type="scientific">Methylorubrum populi</name>
    <dbReference type="NCBI Taxonomy" id="223967"/>
    <lineage>
        <taxon>Bacteria</taxon>
        <taxon>Pseudomonadati</taxon>
        <taxon>Pseudomonadota</taxon>
        <taxon>Alphaproteobacteria</taxon>
        <taxon>Hyphomicrobiales</taxon>
        <taxon>Methylobacteriaceae</taxon>
        <taxon>Methylorubrum</taxon>
    </lineage>
</organism>
<evidence type="ECO:0000256" key="3">
    <source>
        <dbReference type="ARBA" id="ARBA00023026"/>
    </source>
</evidence>
<gene>
    <name evidence="5" type="primary">virB9</name>
    <name evidence="5" type="ORF">MPPM_5581</name>
</gene>
<dbReference type="Pfam" id="PF03524">
    <property type="entry name" value="CagX"/>
    <property type="match status" value="1"/>
</dbReference>
<geneLocation type="plasmid" evidence="6">
    <name>pmppm04 dna</name>
</geneLocation>
<keyword evidence="2 4" id="KW-0732">Signal</keyword>
<dbReference type="NCBIfam" id="TIGR02781">
    <property type="entry name" value="VirB9"/>
    <property type="match status" value="1"/>
</dbReference>
<evidence type="ECO:0000256" key="1">
    <source>
        <dbReference type="ARBA" id="ARBA00006135"/>
    </source>
</evidence>
<dbReference type="AlphaFoldDB" id="A0A160PLS7"/>
<dbReference type="InterPro" id="IPR038161">
    <property type="entry name" value="VirB9/CagX/TrbG_C_sf"/>
</dbReference>
<dbReference type="InterPro" id="IPR014148">
    <property type="entry name" value="VirB9"/>
</dbReference>
<dbReference type="RefSeq" id="WP_096488112.1">
    <property type="nucleotide sequence ID" value="NZ_AP014813.1"/>
</dbReference>
<comment type="similarity">
    <text evidence="1">Belongs to the TrbG/VirB9 family.</text>
</comment>
<dbReference type="InterPro" id="IPR010258">
    <property type="entry name" value="Conjugal_tfr_TrbG/VirB9/CagX"/>
</dbReference>
<feature type="chain" id="PRO_5007818686" evidence="4">
    <location>
        <begin position="23"/>
        <end position="283"/>
    </location>
</feature>
<evidence type="ECO:0000256" key="4">
    <source>
        <dbReference type="SAM" id="SignalP"/>
    </source>
</evidence>
<dbReference type="Gene3D" id="2.60.40.2500">
    <property type="match status" value="1"/>
</dbReference>
<keyword evidence="5" id="KW-0614">Plasmid</keyword>
<evidence type="ECO:0000313" key="6">
    <source>
        <dbReference type="Proteomes" id="UP000218288"/>
    </source>
</evidence>
<accession>A0A160PLS7</accession>
<protein>
    <submittedName>
        <fullName evidence="5">Type IV secretion system protein VirB9</fullName>
    </submittedName>
</protein>
<dbReference type="CDD" id="cd06911">
    <property type="entry name" value="VirB9_CagX_TrbG"/>
    <property type="match status" value="1"/>
</dbReference>
<proteinExistence type="inferred from homology"/>
<dbReference type="InterPro" id="IPR033645">
    <property type="entry name" value="VirB9/CagX/TrbG_C"/>
</dbReference>
<reference evidence="5 6" key="1">
    <citation type="journal article" date="2016" name="Genome Announc.">
        <title>Complete Genome Sequence of Methylobacterium populi P-1M, Isolated from Pink-Pigmented Household Biofilm.</title>
        <authorList>
            <person name="Morohoshi T."/>
            <person name="Ikeda T."/>
        </authorList>
    </citation>
    <scope>NUCLEOTIDE SEQUENCE [LARGE SCALE GENOMIC DNA]</scope>
    <source>
        <strain evidence="5 6">P-1M</strain>
        <plasmid evidence="6">Plasmid pmppm04 dna</plasmid>
    </source>
</reference>
<dbReference type="OrthoDB" id="7390264at2"/>
<dbReference type="EMBL" id="AP014813">
    <property type="protein sequence ID" value="BAU94186.1"/>
    <property type="molecule type" value="Genomic_DNA"/>
</dbReference>
<keyword evidence="3" id="KW-0843">Virulence</keyword>
<feature type="signal peptide" evidence="4">
    <location>
        <begin position="1"/>
        <end position="22"/>
    </location>
</feature>
<sequence>MSRTLLAGAALILALATSPAGAEQTPRSGGYDERVQVVAYNPMNVVRVVGSPTNSTQIIFASGEEITQVAIGDADAWLAQPAGNLLFIKPTEIRVSTNMQVVTKRLDGSNRSYQFRLLAARRGPAGESAAIYAVTFTYPEDARAARAAIDAQTAAVAREHAAQSRLSQAWAEGPRNWRYVAQGSTMLEPIEVSDNGRQTAFRFPGNMRVPTIYTAAPDGTETIVPYTMNGDMAVVQTTAREFTLRDGQEVLRIINQGFDPVGRNPGTGTGTPDMTRIVRGAGL</sequence>
<name>A0A160PLS7_9HYPH</name>
<evidence type="ECO:0000313" key="5">
    <source>
        <dbReference type="EMBL" id="BAU94186.1"/>
    </source>
</evidence>
<dbReference type="Proteomes" id="UP000218288">
    <property type="component" value="Plasmid pMPPM04"/>
</dbReference>
<evidence type="ECO:0000256" key="2">
    <source>
        <dbReference type="ARBA" id="ARBA00022729"/>
    </source>
</evidence>